<evidence type="ECO:0000259" key="1">
    <source>
        <dbReference type="Pfam" id="PF01471"/>
    </source>
</evidence>
<dbReference type="InterPro" id="IPR036365">
    <property type="entry name" value="PGBD-like_sf"/>
</dbReference>
<evidence type="ECO:0000313" key="2">
    <source>
        <dbReference type="EMBL" id="OGI63567.1"/>
    </source>
</evidence>
<name>A0A1F6V1L8_9BACT</name>
<dbReference type="AlphaFoldDB" id="A0A1F6V1L8"/>
<dbReference type="Gene3D" id="1.10.101.10">
    <property type="entry name" value="PGBD-like superfamily/PGBD"/>
    <property type="match status" value="1"/>
</dbReference>
<feature type="domain" description="Peptidoglycan binding-like" evidence="1">
    <location>
        <begin position="32"/>
        <end position="83"/>
    </location>
</feature>
<gene>
    <name evidence="2" type="ORF">A2818_01950</name>
</gene>
<dbReference type="InterPro" id="IPR002477">
    <property type="entry name" value="Peptidoglycan-bd-like"/>
</dbReference>
<reference evidence="2 3" key="1">
    <citation type="journal article" date="2016" name="Nat. Commun.">
        <title>Thousands of microbial genomes shed light on interconnected biogeochemical processes in an aquifer system.</title>
        <authorList>
            <person name="Anantharaman K."/>
            <person name="Brown C.T."/>
            <person name="Hug L.A."/>
            <person name="Sharon I."/>
            <person name="Castelle C.J."/>
            <person name="Probst A.J."/>
            <person name="Thomas B.C."/>
            <person name="Singh A."/>
            <person name="Wilkins M.J."/>
            <person name="Karaoz U."/>
            <person name="Brodie E.L."/>
            <person name="Williams K.H."/>
            <person name="Hubbard S.S."/>
            <person name="Banfield J.F."/>
        </authorList>
    </citation>
    <scope>NUCLEOTIDE SEQUENCE [LARGE SCALE GENOMIC DNA]</scope>
</reference>
<protein>
    <recommendedName>
        <fullName evidence="1">Peptidoglycan binding-like domain-containing protein</fullName>
    </recommendedName>
</protein>
<dbReference type="Proteomes" id="UP000177602">
    <property type="component" value="Unassembled WGS sequence"/>
</dbReference>
<dbReference type="EMBL" id="MFTN01000001">
    <property type="protein sequence ID" value="OGI63567.1"/>
    <property type="molecule type" value="Genomic_DNA"/>
</dbReference>
<dbReference type="SUPFAM" id="SSF47090">
    <property type="entry name" value="PGBD-like"/>
    <property type="match status" value="1"/>
</dbReference>
<evidence type="ECO:0000313" key="3">
    <source>
        <dbReference type="Proteomes" id="UP000177602"/>
    </source>
</evidence>
<accession>A0A1F6V1L8</accession>
<sequence>MKFFLLSIFILSIILPKLALASFDVNLKYGSRGAAVIDLQKFLQNQGFFKSKATGRYGPITLNAVKAFQYAYGLTSDGYFGKASRAKASILANVGTTPTISTNVNSKIINTPFAGTLDLIKNISYANQPATAPKIKFKLASFSLTNNTTEMINLNNIEAVLTVNNDSSFISFYIKNLYAVYGDNTTFVNSAYGNNYWAVNSQLGIGQTIILSLYGDISPSIPLNAVINSKILVSGVSAMSLTNVYTNSNAVLSGQDITIGTSSLAVKEDSSTPPPGSFVPSQKITAGKFQFTSTADAYNVSELKFIVPGLNNTLSIKEVVLTDNATGLVLATGLIKTDYTNNYSTFDFNVNIPIPINSSKSVTLVYHFNKIINSNITNINIAPILIYTKALNSTGAAVDGVAGNYKNLFISSGGISLPAGGITVNSLRIFKSLPMLTHIPLNNLKISNGSSAPFYKFSIKADPNGDISIKQLTLLVTISDMDKNNFHLNNFTFWKENTDYTGSVAIGQVFYNNFLGLGGARGISSGITNTVAINFVLEEIIPAGQTETYTLKAFFNNFISPSNSVSVSFPSDTEMLDSGRYLKTVFSKFYHGLAQTNMDLATTNYYNFLWSDMSELYPNPHNIFNGSYTNDWYNGFGILNLPLTSQTVTAQ</sequence>
<proteinExistence type="predicted"/>
<dbReference type="InterPro" id="IPR036366">
    <property type="entry name" value="PGBDSf"/>
</dbReference>
<comment type="caution">
    <text evidence="2">The sequence shown here is derived from an EMBL/GenBank/DDBJ whole genome shotgun (WGS) entry which is preliminary data.</text>
</comment>
<dbReference type="STRING" id="1801737.A2818_01950"/>
<organism evidence="2 3">
    <name type="scientific">Candidatus Nomurabacteria bacterium RIFCSPHIGHO2_01_FULL_40_12</name>
    <dbReference type="NCBI Taxonomy" id="1801737"/>
    <lineage>
        <taxon>Bacteria</taxon>
        <taxon>Candidatus Nomuraibacteriota</taxon>
    </lineage>
</organism>
<dbReference type="Pfam" id="PF01471">
    <property type="entry name" value="PG_binding_1"/>
    <property type="match status" value="1"/>
</dbReference>